<dbReference type="PROSITE" id="PS51387">
    <property type="entry name" value="FAD_PCMH"/>
    <property type="match status" value="1"/>
</dbReference>
<dbReference type="VEuPathDB" id="FungiDB:BO97DRAFT_380263"/>
<gene>
    <name evidence="6" type="ORF">BO97DRAFT_380263</name>
</gene>
<dbReference type="Gene3D" id="3.40.462.20">
    <property type="match status" value="1"/>
</dbReference>
<dbReference type="PANTHER" id="PTHR42973:SF8">
    <property type="entry name" value="FAD-BINDING PCMH-TYPE DOMAIN-CONTAINING PROTEIN"/>
    <property type="match status" value="1"/>
</dbReference>
<dbReference type="EMBL" id="KZ824267">
    <property type="protein sequence ID" value="RAL17141.1"/>
    <property type="molecule type" value="Genomic_DNA"/>
</dbReference>
<comment type="similarity">
    <text evidence="1">Belongs to the oxygen-dependent FAD-linked oxidoreductase family.</text>
</comment>
<sequence>MTRVNLTPFQVHLELGPRLCGASYIFGPEDPRYPQASLRFQEYLPPKFLLIVRIGCADDISTVIEYAFQNSIPFYTVNRGYAVPISQGKFKGIGLDVQLLTDVIVDRKRNIALISAGATKQGVIDALWAEGYVTTTGAASCTGMVGQALGAGHGRYKTRYGLMIDNIVQLNVVLANGTTIAISEDSHEDLFWAMKGAGQNFGVVTSFEMRIHPHEEDTWYFRNYVFTQDKLEPLFEKLNNLAGNGTQPVGMDVFFGHYEFNPMISVKEVVLFWTFQYAGPQKEAEKYLAPFDALGPINVTDGNVPFPDITIASRNGNLDKTCAKGFPKQWATIGLQVYNATACRQVYDLFSATLKAYPGLSTSVILFEGYSVEAVKAIDPAASAFPHRNDYINVVVQITYHPNPKLDAPALQLAIAVRDLFIDGQPNRLPSAHVSYALGIEPLEQIYGYEPWRLEKLRALKAEYDPYNKFAYHLPVIPLE</sequence>
<dbReference type="Pfam" id="PF01565">
    <property type="entry name" value="FAD_binding_4"/>
    <property type="match status" value="1"/>
</dbReference>
<keyword evidence="7" id="KW-1185">Reference proteome</keyword>
<proteinExistence type="inferred from homology"/>
<evidence type="ECO:0000256" key="1">
    <source>
        <dbReference type="ARBA" id="ARBA00005466"/>
    </source>
</evidence>
<keyword evidence="2" id="KW-0285">Flavoprotein</keyword>
<dbReference type="SUPFAM" id="SSF56176">
    <property type="entry name" value="FAD-binding/transporter-associated domain-like"/>
    <property type="match status" value="1"/>
</dbReference>
<dbReference type="GO" id="GO:0071949">
    <property type="term" value="F:FAD binding"/>
    <property type="evidence" value="ECO:0007669"/>
    <property type="project" value="InterPro"/>
</dbReference>
<accession>A0A395IAS9</accession>
<dbReference type="InterPro" id="IPR016169">
    <property type="entry name" value="FAD-bd_PCMH_sub2"/>
</dbReference>
<dbReference type="GO" id="GO:0016491">
    <property type="term" value="F:oxidoreductase activity"/>
    <property type="evidence" value="ECO:0007669"/>
    <property type="project" value="UniProtKB-KW"/>
</dbReference>
<reference evidence="6 7" key="1">
    <citation type="submission" date="2018-02" db="EMBL/GenBank/DDBJ databases">
        <title>The genomes of Aspergillus section Nigri reveals drivers in fungal speciation.</title>
        <authorList>
            <consortium name="DOE Joint Genome Institute"/>
            <person name="Vesth T.C."/>
            <person name="Nybo J."/>
            <person name="Theobald S."/>
            <person name="Brandl J."/>
            <person name="Frisvad J.C."/>
            <person name="Nielsen K.F."/>
            <person name="Lyhne E.K."/>
            <person name="Kogle M.E."/>
            <person name="Kuo A."/>
            <person name="Riley R."/>
            <person name="Clum A."/>
            <person name="Nolan M."/>
            <person name="Lipzen A."/>
            <person name="Salamov A."/>
            <person name="Henrissat B."/>
            <person name="Wiebenga A."/>
            <person name="De vries R.P."/>
            <person name="Grigoriev I.V."/>
            <person name="Mortensen U.H."/>
            <person name="Andersen M.R."/>
            <person name="Baker S.E."/>
        </authorList>
    </citation>
    <scope>NUCLEOTIDE SEQUENCE [LARGE SCALE GENOMIC DNA]</scope>
    <source>
        <strain evidence="6 7">CBS 101889</strain>
    </source>
</reference>
<dbReference type="RefSeq" id="XP_025556295.1">
    <property type="nucleotide sequence ID" value="XM_025693195.1"/>
</dbReference>
<organism evidence="6 7">
    <name type="scientific">Aspergillus homomorphus (strain CBS 101889)</name>
    <dbReference type="NCBI Taxonomy" id="1450537"/>
    <lineage>
        <taxon>Eukaryota</taxon>
        <taxon>Fungi</taxon>
        <taxon>Dikarya</taxon>
        <taxon>Ascomycota</taxon>
        <taxon>Pezizomycotina</taxon>
        <taxon>Eurotiomycetes</taxon>
        <taxon>Eurotiomycetidae</taxon>
        <taxon>Eurotiales</taxon>
        <taxon>Aspergillaceae</taxon>
        <taxon>Aspergillus</taxon>
        <taxon>Aspergillus subgen. Circumdati</taxon>
    </lineage>
</organism>
<dbReference type="PANTHER" id="PTHR42973">
    <property type="entry name" value="BINDING OXIDOREDUCTASE, PUTATIVE (AFU_ORTHOLOGUE AFUA_1G17690)-RELATED"/>
    <property type="match status" value="1"/>
</dbReference>
<dbReference type="AlphaFoldDB" id="A0A395IAS9"/>
<evidence type="ECO:0000256" key="4">
    <source>
        <dbReference type="ARBA" id="ARBA00023002"/>
    </source>
</evidence>
<name>A0A395IAS9_ASPHC</name>
<dbReference type="InterPro" id="IPR016166">
    <property type="entry name" value="FAD-bd_PCMH"/>
</dbReference>
<dbReference type="GeneID" id="37197484"/>
<keyword evidence="3" id="KW-0274">FAD</keyword>
<evidence type="ECO:0000256" key="2">
    <source>
        <dbReference type="ARBA" id="ARBA00022630"/>
    </source>
</evidence>
<dbReference type="STRING" id="1450537.A0A395IAS9"/>
<dbReference type="InterPro" id="IPR050416">
    <property type="entry name" value="FAD-linked_Oxidoreductase"/>
</dbReference>
<evidence type="ECO:0000313" key="6">
    <source>
        <dbReference type="EMBL" id="RAL17141.1"/>
    </source>
</evidence>
<protein>
    <submittedName>
        <fullName evidence="6">FAD-binding domain-containing protein</fullName>
    </submittedName>
</protein>
<dbReference type="Gene3D" id="3.30.465.10">
    <property type="match status" value="1"/>
</dbReference>
<keyword evidence="4" id="KW-0560">Oxidoreductase</keyword>
<evidence type="ECO:0000256" key="3">
    <source>
        <dbReference type="ARBA" id="ARBA00022827"/>
    </source>
</evidence>
<dbReference type="Proteomes" id="UP000248961">
    <property type="component" value="Unassembled WGS sequence"/>
</dbReference>
<evidence type="ECO:0000313" key="7">
    <source>
        <dbReference type="Proteomes" id="UP000248961"/>
    </source>
</evidence>
<dbReference type="OrthoDB" id="9996127at2759"/>
<dbReference type="InterPro" id="IPR006094">
    <property type="entry name" value="Oxid_FAD_bind_N"/>
</dbReference>
<feature type="domain" description="FAD-binding PCMH-type" evidence="5">
    <location>
        <begin position="43"/>
        <end position="214"/>
    </location>
</feature>
<evidence type="ECO:0000259" key="5">
    <source>
        <dbReference type="PROSITE" id="PS51387"/>
    </source>
</evidence>
<dbReference type="InterPro" id="IPR036318">
    <property type="entry name" value="FAD-bd_PCMH-like_sf"/>
</dbReference>